<dbReference type="PANTHER" id="PTHR37816:SF3">
    <property type="entry name" value="MODULATES DNA TOPOLOGY"/>
    <property type="match status" value="1"/>
</dbReference>
<dbReference type="EMBL" id="BJJW01000001">
    <property type="protein sequence ID" value="GDZ82767.1"/>
    <property type="molecule type" value="Genomic_DNA"/>
</dbReference>
<dbReference type="PANTHER" id="PTHR37816">
    <property type="entry name" value="YALI0E33011P"/>
    <property type="match status" value="1"/>
</dbReference>
<gene>
    <name evidence="1" type="primary">flaR</name>
    <name evidence="1" type="ORF">LCIT_00090</name>
</gene>
<organism evidence="1 2">
    <name type="scientific">Leuconostoc citreum</name>
    <dbReference type="NCBI Taxonomy" id="33964"/>
    <lineage>
        <taxon>Bacteria</taxon>
        <taxon>Bacillati</taxon>
        <taxon>Bacillota</taxon>
        <taxon>Bacilli</taxon>
        <taxon>Lactobacillales</taxon>
        <taxon>Lactobacillaceae</taxon>
        <taxon>Leuconostoc</taxon>
    </lineage>
</organism>
<dbReference type="Gene3D" id="3.40.50.300">
    <property type="entry name" value="P-loop containing nucleotide triphosphate hydrolases"/>
    <property type="match status" value="1"/>
</dbReference>
<sequence length="171" mass="19788">MLASKKIIIIGCGGSGKSTLARALSNKINVPVYHLDKLFWRDNWQMTSKPYQQKVINNVISQDNWVIDGNYGATMTLRIAAADTIIFLDRNRFVCLLNVFKRFIKYKGKSRPDMHDNCPEKIDFDFLKWILTFPEKRRPSIYKMLSASKGSKNIVILKNSQQIRLFLASFH</sequence>
<evidence type="ECO:0000313" key="2">
    <source>
        <dbReference type="Proteomes" id="UP000323274"/>
    </source>
</evidence>
<comment type="caution">
    <text evidence="1">The sequence shown here is derived from an EMBL/GenBank/DDBJ whole genome shotgun (WGS) entry which is preliminary data.</text>
</comment>
<dbReference type="AlphaFoldDB" id="A0A5A5U5D9"/>
<name>A0A5A5U5D9_LEUCI</name>
<dbReference type="InterPro" id="IPR027417">
    <property type="entry name" value="P-loop_NTPase"/>
</dbReference>
<protein>
    <submittedName>
        <fullName evidence="1">Topology modulation protein</fullName>
    </submittedName>
</protein>
<proteinExistence type="predicted"/>
<reference evidence="1 2" key="1">
    <citation type="submission" date="2019-04" db="EMBL/GenBank/DDBJ databases">
        <title>A pseudo-fructophilic Leuconostoc citreum strain F192-5 isolated from peel of satsuma mandarin: the first report for isolation and characterization of strain-dependent fructophilic-like characteristics.</title>
        <authorList>
            <person name="Maeno S."/>
            <person name="Tanizawa Y."/>
            <person name="Kajikawa A."/>
            <person name="Kanesaki Y."/>
            <person name="Kubota E."/>
            <person name="Arita M."/>
            <person name="Leon D."/>
            <person name="Endo A."/>
        </authorList>
    </citation>
    <scope>NUCLEOTIDE SEQUENCE [LARGE SCALE GENOMIC DNA]</scope>
    <source>
        <strain evidence="1 2">F192-5</strain>
    </source>
</reference>
<accession>A0A5A5U5D9</accession>
<dbReference type="SUPFAM" id="SSF52540">
    <property type="entry name" value="P-loop containing nucleoside triphosphate hydrolases"/>
    <property type="match status" value="1"/>
</dbReference>
<evidence type="ECO:0000313" key="1">
    <source>
        <dbReference type="EMBL" id="GDZ82767.1"/>
    </source>
</evidence>
<dbReference type="NCBIfam" id="NF005994">
    <property type="entry name" value="PRK08118.1"/>
    <property type="match status" value="1"/>
</dbReference>
<dbReference type="InterPro" id="IPR052922">
    <property type="entry name" value="Cytidylate_Kinase-2"/>
</dbReference>
<dbReference type="Proteomes" id="UP000323274">
    <property type="component" value="Unassembled WGS sequence"/>
</dbReference>